<dbReference type="SUPFAM" id="SSF51735">
    <property type="entry name" value="NAD(P)-binding Rossmann-fold domains"/>
    <property type="match status" value="1"/>
</dbReference>
<reference evidence="6 7" key="1">
    <citation type="submission" date="2024-07" db="EMBL/GenBank/DDBJ databases">
        <title>Section-level genome sequencing and comparative genomics of Aspergillus sections Usti and Cavernicolus.</title>
        <authorList>
            <consortium name="Lawrence Berkeley National Laboratory"/>
            <person name="Nybo J.L."/>
            <person name="Vesth T.C."/>
            <person name="Theobald S."/>
            <person name="Frisvad J.C."/>
            <person name="Larsen T.O."/>
            <person name="Kjaerboelling I."/>
            <person name="Rothschild-Mancinelli K."/>
            <person name="Lyhne E.K."/>
            <person name="Kogle M.E."/>
            <person name="Barry K."/>
            <person name="Clum A."/>
            <person name="Na H."/>
            <person name="Ledsgaard L."/>
            <person name="Lin J."/>
            <person name="Lipzen A."/>
            <person name="Kuo A."/>
            <person name="Riley R."/>
            <person name="Mondo S."/>
            <person name="LaButti K."/>
            <person name="Haridas S."/>
            <person name="Pangalinan J."/>
            <person name="Salamov A.A."/>
            <person name="Simmons B.A."/>
            <person name="Magnuson J.K."/>
            <person name="Chen J."/>
            <person name="Drula E."/>
            <person name="Henrissat B."/>
            <person name="Wiebenga A."/>
            <person name="Lubbers R.J."/>
            <person name="Gomes A.C."/>
            <person name="Macurrencykelacurrency M.R."/>
            <person name="Stajich J."/>
            <person name="Grigoriev I.V."/>
            <person name="Mortensen U.H."/>
            <person name="De vries R.P."/>
            <person name="Baker S.E."/>
            <person name="Andersen M.R."/>
        </authorList>
    </citation>
    <scope>NUCLEOTIDE SEQUENCE [LARGE SCALE GENOMIC DNA]</scope>
    <source>
        <strain evidence="6 7">CBS 756.74</strain>
    </source>
</reference>
<dbReference type="Gene3D" id="3.90.180.10">
    <property type="entry name" value="Medium-chain alcohol dehydrogenases, catalytic domain"/>
    <property type="match status" value="1"/>
</dbReference>
<evidence type="ECO:0000256" key="1">
    <source>
        <dbReference type="ARBA" id="ARBA00001947"/>
    </source>
</evidence>
<keyword evidence="7" id="KW-1185">Reference proteome</keyword>
<dbReference type="RefSeq" id="XP_070904623.1">
    <property type="nucleotide sequence ID" value="XM_071044368.1"/>
</dbReference>
<dbReference type="InterPro" id="IPR036291">
    <property type="entry name" value="NAD(P)-bd_dom_sf"/>
</dbReference>
<evidence type="ECO:0000256" key="2">
    <source>
        <dbReference type="ARBA" id="ARBA00008072"/>
    </source>
</evidence>
<gene>
    <name evidence="6" type="ORF">BJX68DRAFT_262112</name>
</gene>
<keyword evidence="5" id="KW-0520">NAD</keyword>
<evidence type="ECO:0000313" key="6">
    <source>
        <dbReference type="EMBL" id="KAL2859689.1"/>
    </source>
</evidence>
<dbReference type="PANTHER" id="PTHR42813">
    <property type="entry name" value="ZINC-TYPE ALCOHOL DEHYDROGENASE-LIKE"/>
    <property type="match status" value="1"/>
</dbReference>
<comment type="cofactor">
    <cofactor evidence="1">
        <name>Zn(2+)</name>
        <dbReference type="ChEBI" id="CHEBI:29105"/>
    </cofactor>
</comment>
<dbReference type="Proteomes" id="UP001610444">
    <property type="component" value="Unassembled WGS sequence"/>
</dbReference>
<dbReference type="EMBL" id="JBFXLR010000003">
    <property type="protein sequence ID" value="KAL2859689.1"/>
    <property type="molecule type" value="Genomic_DNA"/>
</dbReference>
<accession>A0ABR4L571</accession>
<name>A0ABR4L571_9EURO</name>
<organism evidence="6 7">
    <name type="scientific">Aspergillus pseudodeflectus</name>
    <dbReference type="NCBI Taxonomy" id="176178"/>
    <lineage>
        <taxon>Eukaryota</taxon>
        <taxon>Fungi</taxon>
        <taxon>Dikarya</taxon>
        <taxon>Ascomycota</taxon>
        <taxon>Pezizomycotina</taxon>
        <taxon>Eurotiomycetes</taxon>
        <taxon>Eurotiomycetidae</taxon>
        <taxon>Eurotiales</taxon>
        <taxon>Aspergillaceae</taxon>
        <taxon>Aspergillus</taxon>
        <taxon>Aspergillus subgen. Nidulantes</taxon>
    </lineage>
</organism>
<dbReference type="GeneID" id="98159532"/>
<dbReference type="Gene3D" id="3.40.50.720">
    <property type="entry name" value="NAD(P)-binding Rossmann-like Domain"/>
    <property type="match status" value="1"/>
</dbReference>
<dbReference type="PANTHER" id="PTHR42813:SF3">
    <property type="entry name" value="GLUTATHIONE-INDEPENDENT FORMALDEHYDE DEHYDROGENASE"/>
    <property type="match status" value="1"/>
</dbReference>
<comment type="similarity">
    <text evidence="2">Belongs to the zinc-containing alcohol dehydrogenase family.</text>
</comment>
<evidence type="ECO:0000256" key="5">
    <source>
        <dbReference type="ARBA" id="ARBA00023027"/>
    </source>
</evidence>
<keyword evidence="3" id="KW-0479">Metal-binding</keyword>
<evidence type="ECO:0000256" key="4">
    <source>
        <dbReference type="ARBA" id="ARBA00022833"/>
    </source>
</evidence>
<evidence type="ECO:0000256" key="3">
    <source>
        <dbReference type="ARBA" id="ARBA00022723"/>
    </source>
</evidence>
<protein>
    <submittedName>
        <fullName evidence="6">Uncharacterized protein</fullName>
    </submittedName>
</protein>
<evidence type="ECO:0000313" key="7">
    <source>
        <dbReference type="Proteomes" id="UP001610444"/>
    </source>
</evidence>
<sequence>MAVKPRPGPWAMKQMGRIFGDGEPVCTLQVGDAVVVSDIVHQTQIMGKDSVTYPFGMGPDRGGLRGCQSEHTPLIHGLWLASFSPAPMLTVTFAPIGEYLPVPYGEATYFVFAFNSTRDTRLLAAYSAFLRGTLRVYVVNSVSERLGITEFLGTVQMNFVNRDAVEETLRHEPKGVACSADCVGIEAVNVTIHLDQGIVLRTTIIVAATDVPLADRIRNHVPFPLGTTFSKSLSYRAGAVDPLDAAPELLQLIPSRQADPSFIITSQIDVEETPDPYSWFDRRLETKVIIRFS</sequence>
<proteinExistence type="inferred from homology"/>
<comment type="caution">
    <text evidence="6">The sequence shown here is derived from an EMBL/GenBank/DDBJ whole genome shotgun (WGS) entry which is preliminary data.</text>
</comment>
<keyword evidence="4" id="KW-0862">Zinc</keyword>